<protein>
    <submittedName>
        <fullName evidence="7">Unnamed protein product</fullName>
    </submittedName>
</protein>
<keyword evidence="8" id="KW-1185">Reference proteome</keyword>
<gene>
    <name evidence="7" type="ORF">Amon01_000322600</name>
</gene>
<dbReference type="GO" id="GO:0005886">
    <property type="term" value="C:plasma membrane"/>
    <property type="evidence" value="ECO:0007669"/>
    <property type="project" value="UniProtKB-SubCell"/>
</dbReference>
<dbReference type="GO" id="GO:0015095">
    <property type="term" value="F:magnesium ion transmembrane transporter activity"/>
    <property type="evidence" value="ECO:0007669"/>
    <property type="project" value="TreeGrafter"/>
</dbReference>
<dbReference type="GO" id="GO:0015087">
    <property type="term" value="F:cobalt ion transmembrane transporter activity"/>
    <property type="evidence" value="ECO:0007669"/>
    <property type="project" value="TreeGrafter"/>
</dbReference>
<dbReference type="GO" id="GO:0000287">
    <property type="term" value="F:magnesium ion binding"/>
    <property type="evidence" value="ECO:0007669"/>
    <property type="project" value="TreeGrafter"/>
</dbReference>
<evidence type="ECO:0000256" key="6">
    <source>
        <dbReference type="SAM" id="Phobius"/>
    </source>
</evidence>
<dbReference type="InterPro" id="IPR002523">
    <property type="entry name" value="MgTranspt_CorA/ZnTranspt_ZntB"/>
</dbReference>
<evidence type="ECO:0000256" key="5">
    <source>
        <dbReference type="SAM" id="MobiDB-lite"/>
    </source>
</evidence>
<dbReference type="Proteomes" id="UP001165063">
    <property type="component" value="Unassembled WGS sequence"/>
</dbReference>
<evidence type="ECO:0000313" key="7">
    <source>
        <dbReference type="EMBL" id="GMG26138.1"/>
    </source>
</evidence>
<proteinExistence type="predicted"/>
<evidence type="ECO:0000256" key="2">
    <source>
        <dbReference type="ARBA" id="ARBA00022692"/>
    </source>
</evidence>
<evidence type="ECO:0000313" key="8">
    <source>
        <dbReference type="Proteomes" id="UP001165063"/>
    </source>
</evidence>
<dbReference type="OrthoDB" id="2830640at2759"/>
<comment type="caution">
    <text evidence="7">The sequence shown here is derived from an EMBL/GenBank/DDBJ whole genome shotgun (WGS) entry which is preliminary data.</text>
</comment>
<dbReference type="Pfam" id="PF01544">
    <property type="entry name" value="CorA"/>
    <property type="match status" value="1"/>
</dbReference>
<dbReference type="InterPro" id="IPR045863">
    <property type="entry name" value="CorA_TM1_TM2"/>
</dbReference>
<sequence length="205" mass="23267">MLDLKETQEELTGETREMMESIKNLIDLTFNRVSARTSKYMTLLAFVSMIFLPMSFFTSYWGMNFFSNLQNVGVFWTISCVVTVGIIGIVRFVFYLDCPDILNMLHKLASNSYNYLREKTAEFKRKRRMINQRRQDNATTYSATTQNESPEIDAEAKASTGEMNISAMSSFSRQRTSNTVVNSNLIVGNQNQTDIGFGTSPGGMV</sequence>
<name>A0A9W7DJ68_AMBMO</name>
<organism evidence="7 8">
    <name type="scientific">Ambrosiozyma monospora</name>
    <name type="common">Yeast</name>
    <name type="synonym">Endomycopsis monosporus</name>
    <dbReference type="NCBI Taxonomy" id="43982"/>
    <lineage>
        <taxon>Eukaryota</taxon>
        <taxon>Fungi</taxon>
        <taxon>Dikarya</taxon>
        <taxon>Ascomycota</taxon>
        <taxon>Saccharomycotina</taxon>
        <taxon>Pichiomycetes</taxon>
        <taxon>Pichiales</taxon>
        <taxon>Pichiaceae</taxon>
        <taxon>Ambrosiozyma</taxon>
    </lineage>
</organism>
<feature type="region of interest" description="Disordered" evidence="5">
    <location>
        <begin position="134"/>
        <end position="158"/>
    </location>
</feature>
<reference evidence="7" key="1">
    <citation type="submission" date="2023-04" db="EMBL/GenBank/DDBJ databases">
        <title>Ambrosiozyma monospora NBRC 1965.</title>
        <authorList>
            <person name="Ichikawa N."/>
            <person name="Sato H."/>
            <person name="Tonouchi N."/>
        </authorList>
    </citation>
    <scope>NUCLEOTIDE SEQUENCE</scope>
    <source>
        <strain evidence="7">NBRC 1965</strain>
    </source>
</reference>
<dbReference type="AlphaFoldDB" id="A0A9W7DJ68"/>
<feature type="transmembrane region" description="Helical" evidence="6">
    <location>
        <begin position="73"/>
        <end position="94"/>
    </location>
</feature>
<dbReference type="SUPFAM" id="SSF144083">
    <property type="entry name" value="Magnesium transport protein CorA, transmembrane region"/>
    <property type="match status" value="1"/>
</dbReference>
<keyword evidence="2 6" id="KW-0812">Transmembrane</keyword>
<feature type="transmembrane region" description="Helical" evidence="6">
    <location>
        <begin position="40"/>
        <end position="61"/>
    </location>
</feature>
<evidence type="ECO:0000256" key="1">
    <source>
        <dbReference type="ARBA" id="ARBA00004651"/>
    </source>
</evidence>
<feature type="compositionally biased region" description="Polar residues" evidence="5">
    <location>
        <begin position="137"/>
        <end position="149"/>
    </location>
</feature>
<dbReference type="PANTHER" id="PTHR46494">
    <property type="entry name" value="CORA FAMILY METAL ION TRANSPORTER (EUROFUNG)"/>
    <property type="match status" value="1"/>
</dbReference>
<keyword evidence="3 6" id="KW-1133">Transmembrane helix</keyword>
<evidence type="ECO:0000256" key="3">
    <source>
        <dbReference type="ARBA" id="ARBA00022989"/>
    </source>
</evidence>
<keyword evidence="4 6" id="KW-0472">Membrane</keyword>
<evidence type="ECO:0000256" key="4">
    <source>
        <dbReference type="ARBA" id="ARBA00023136"/>
    </source>
</evidence>
<accession>A0A9W7DJ68</accession>
<dbReference type="GO" id="GO:0050897">
    <property type="term" value="F:cobalt ion binding"/>
    <property type="evidence" value="ECO:0007669"/>
    <property type="project" value="TreeGrafter"/>
</dbReference>
<dbReference type="EMBL" id="BSXU01001321">
    <property type="protein sequence ID" value="GMG26138.1"/>
    <property type="molecule type" value="Genomic_DNA"/>
</dbReference>
<dbReference type="Gene3D" id="1.20.58.340">
    <property type="entry name" value="Magnesium transport protein CorA, transmembrane region"/>
    <property type="match status" value="1"/>
</dbReference>
<comment type="subcellular location">
    <subcellularLocation>
        <location evidence="1">Cell membrane</location>
        <topology evidence="1">Multi-pass membrane protein</topology>
    </subcellularLocation>
</comment>
<dbReference type="PANTHER" id="PTHR46494:SF1">
    <property type="entry name" value="CORA FAMILY METAL ION TRANSPORTER (EUROFUNG)"/>
    <property type="match status" value="1"/>
</dbReference>